<reference evidence="1" key="1">
    <citation type="submission" date="2021-07" db="EMBL/GenBank/DDBJ databases">
        <title>Characterization of violacein-producing bacteria and related species.</title>
        <authorList>
            <person name="Wilson H.S."/>
            <person name="De Leon M.E."/>
        </authorList>
    </citation>
    <scope>NUCLEOTIDE SEQUENCE</scope>
    <source>
        <strain evidence="1">HSC-15S17</strain>
    </source>
</reference>
<dbReference type="Proteomes" id="UP001162889">
    <property type="component" value="Unassembled WGS sequence"/>
</dbReference>
<evidence type="ECO:0000313" key="1">
    <source>
        <dbReference type="EMBL" id="MBV6325377.1"/>
    </source>
</evidence>
<organism evidence="1 3">
    <name type="scientific">Duganella violaceipulchra</name>
    <dbReference type="NCBI Taxonomy" id="2849652"/>
    <lineage>
        <taxon>Bacteria</taxon>
        <taxon>Pseudomonadati</taxon>
        <taxon>Pseudomonadota</taxon>
        <taxon>Betaproteobacteria</taxon>
        <taxon>Burkholderiales</taxon>
        <taxon>Oxalobacteraceae</taxon>
        <taxon>Telluria group</taxon>
        <taxon>Duganella</taxon>
    </lineage>
</organism>
<evidence type="ECO:0000313" key="3">
    <source>
        <dbReference type="Proteomes" id="UP001155901"/>
    </source>
</evidence>
<protein>
    <submittedName>
        <fullName evidence="2">Phage I-like protein</fullName>
    </submittedName>
</protein>
<dbReference type="EMBL" id="JAHTGR010000030">
    <property type="protein sequence ID" value="MBV6325377.1"/>
    <property type="molecule type" value="Genomic_DNA"/>
</dbReference>
<keyword evidence="4" id="KW-1185">Reference proteome</keyword>
<evidence type="ECO:0000313" key="4">
    <source>
        <dbReference type="Proteomes" id="UP001162889"/>
    </source>
</evidence>
<gene>
    <name evidence="1" type="ORF">KVP70_31135</name>
    <name evidence="2" type="ORF">L1274_006345</name>
</gene>
<accession>A0AA41L8H5</accession>
<dbReference type="RefSeq" id="WP_217946255.1">
    <property type="nucleotide sequence ID" value="NZ_JAHTGR010000030.1"/>
</dbReference>
<name>A0AA41L8H5_9BURK</name>
<proteinExistence type="predicted"/>
<reference evidence="2" key="2">
    <citation type="submission" date="2022-03" db="EMBL/GenBank/DDBJ databases">
        <title>Genome Encyclopedia of Bacteria and Archaea VI: Functional Genomics of Type Strains.</title>
        <authorList>
            <person name="Whitman W."/>
        </authorList>
    </citation>
    <scope>NUCLEOTIDE SEQUENCE</scope>
    <source>
        <strain evidence="2">HSC-15S17</strain>
    </source>
</reference>
<sequence length="123" mass="13023">MTANFDSLEYANILTEAGETPLQAAAHAKAMSNAMAAIAALAAKVDGQDSKIERATNGQDSKIDKLGSKMDVQTAELKSMIAALDAKVERTSKESTRWLMGTMISLGLLQSSMIAALALKLIH</sequence>
<dbReference type="AlphaFoldDB" id="A0AA41L8H5"/>
<dbReference type="Proteomes" id="UP001155901">
    <property type="component" value="Unassembled WGS sequence"/>
</dbReference>
<evidence type="ECO:0000313" key="2">
    <source>
        <dbReference type="EMBL" id="MCP2012577.1"/>
    </source>
</evidence>
<comment type="caution">
    <text evidence="1">The sequence shown here is derived from an EMBL/GenBank/DDBJ whole genome shotgun (WGS) entry which is preliminary data.</text>
</comment>
<dbReference type="EMBL" id="JALJZU010000022">
    <property type="protein sequence ID" value="MCP2012577.1"/>
    <property type="molecule type" value="Genomic_DNA"/>
</dbReference>